<dbReference type="Proteomes" id="UP000030004">
    <property type="component" value="Unassembled WGS sequence"/>
</dbReference>
<keyword evidence="3" id="KW-1185">Reference proteome</keyword>
<dbReference type="STRING" id="1461694.ATO9_12005"/>
<accession>A0A0A0EDL8</accession>
<feature type="signal peptide" evidence="1">
    <location>
        <begin position="1"/>
        <end position="22"/>
    </location>
</feature>
<evidence type="ECO:0000256" key="1">
    <source>
        <dbReference type="SAM" id="SignalP"/>
    </source>
</evidence>
<name>A0A0A0EDL8_9RHOB</name>
<feature type="chain" id="PRO_5001962127" evidence="1">
    <location>
        <begin position="23"/>
        <end position="104"/>
    </location>
</feature>
<dbReference type="AlphaFoldDB" id="A0A0A0EDL8"/>
<evidence type="ECO:0000313" key="3">
    <source>
        <dbReference type="Proteomes" id="UP000030004"/>
    </source>
</evidence>
<protein>
    <submittedName>
        <fullName evidence="2">Uncharacterized protein</fullName>
    </submittedName>
</protein>
<dbReference type="EMBL" id="AQQX01000004">
    <property type="protein sequence ID" value="KGM48365.1"/>
    <property type="molecule type" value="Genomic_DNA"/>
</dbReference>
<reference evidence="2 3" key="1">
    <citation type="journal article" date="2015" name="Antonie Van Leeuwenhoek">
        <title>Pseudooceanicola atlanticus gen. nov. sp. nov., isolated from surface seawater of the Atlantic Ocean and reclassification of Oceanicola batsensis, Oceanicola marinus, Oceanicola nitratireducens, Oceanicola nanhaiensis, Oceanicola antarcticus and Oceanicola flagellatus, as Pseudooceanicola batsensis comb. nov., Pseudooceanicola marinus comb. nov., Pseudooceanicola nitratireducens comb. nov., Pseudooceanicola nanhaiensis comb. nov., Pseudooceanicola antarcticus comb. nov., and Pseudooceanicola flagellatus comb. nov.</title>
        <authorList>
            <person name="Lai Q."/>
            <person name="Li G."/>
            <person name="Liu X."/>
            <person name="Du Y."/>
            <person name="Sun F."/>
            <person name="Shao Z."/>
        </authorList>
    </citation>
    <scope>NUCLEOTIDE SEQUENCE [LARGE SCALE GENOMIC DNA]</scope>
    <source>
        <strain evidence="2 3">22II-s11g</strain>
    </source>
</reference>
<organism evidence="2 3">
    <name type="scientific">Pseudooceanicola atlanticus</name>
    <dbReference type="NCBI Taxonomy" id="1461694"/>
    <lineage>
        <taxon>Bacteria</taxon>
        <taxon>Pseudomonadati</taxon>
        <taxon>Pseudomonadota</taxon>
        <taxon>Alphaproteobacteria</taxon>
        <taxon>Rhodobacterales</taxon>
        <taxon>Paracoccaceae</taxon>
        <taxon>Pseudooceanicola</taxon>
    </lineage>
</organism>
<keyword evidence="1" id="KW-0732">Signal</keyword>
<evidence type="ECO:0000313" key="2">
    <source>
        <dbReference type="EMBL" id="KGM48365.1"/>
    </source>
</evidence>
<sequence length="104" mass="11043">MTTRMIIAVAAAGLTLASAALANINPEPIQRPGAILTQTKQEPVEIYVSAEEVDACRATLSQVLGVPPMGQQAHLGERAAPSLPVVQCVIEAREDVADDRRVDR</sequence>
<comment type="caution">
    <text evidence="2">The sequence shown here is derived from an EMBL/GenBank/DDBJ whole genome shotgun (WGS) entry which is preliminary data.</text>
</comment>
<gene>
    <name evidence="2" type="ORF">ATO9_12005</name>
</gene>
<proteinExistence type="predicted"/>